<dbReference type="PANTHER" id="PTHR37294:SF1">
    <property type="entry name" value="3'-5' EXORIBONUCLEASE YHAM"/>
    <property type="match status" value="1"/>
</dbReference>
<dbReference type="Pfam" id="PF01966">
    <property type="entry name" value="HD"/>
    <property type="match status" value="1"/>
</dbReference>
<dbReference type="EMBL" id="HF563609">
    <property type="protein sequence ID" value="CDI40474.1"/>
    <property type="molecule type" value="Genomic_DNA"/>
</dbReference>
<gene>
    <name evidence="3" type="ordered locus">TEPIRE1_0748</name>
</gene>
<dbReference type="InterPro" id="IPR004365">
    <property type="entry name" value="NA-bd_OB_tRNA"/>
</dbReference>
<dbReference type="GO" id="GO:0031125">
    <property type="term" value="P:rRNA 3'-end processing"/>
    <property type="evidence" value="ECO:0007669"/>
    <property type="project" value="TreeGrafter"/>
</dbReference>
<sequence length="336" mass="38135">MEVVMEKQFIKDLKVGDKVKTLFGVVKKNFANYSPSSAKAPGQFLKLVLADATGNIEGRVWDGACDVAGLFDEGDIVMVEGYVSEYNGLQINIVNIKKYEDNVDLTLFQQSTSKDRKEMVKRFNELIQSVEDTYLKKLLLSIFNDKNTYWAFINSPAAQRIHHAYIGGLLEHSLEVAQVCELIASEYKDIINRDLLITGALLHDIGKIKEYNFSSISFEMTDIGKLIGHLVIGKEMVDEKIREIPDFPKELQLSISHMIISHHGEKQWGSPEVPKTIEAFALFHSDLLSARLNQFSGLLNKHTDSESPWTPWDKFLERSAYMSNYSDSNSKENMNK</sequence>
<dbReference type="eggNOG" id="COG3481">
    <property type="taxonomic scope" value="Bacteria"/>
</dbReference>
<keyword evidence="4" id="KW-1185">Reference proteome</keyword>
<dbReference type="InterPro" id="IPR006675">
    <property type="entry name" value="HDIG_dom"/>
</dbReference>
<dbReference type="InterPro" id="IPR003607">
    <property type="entry name" value="HD/PDEase_dom"/>
</dbReference>
<dbReference type="SMART" id="SM00471">
    <property type="entry name" value="HDc"/>
    <property type="match status" value="1"/>
</dbReference>
<protein>
    <submittedName>
        <fullName evidence="3">Metal dependent phosphohydrolase</fullName>
    </submittedName>
</protein>
<dbReference type="KEGG" id="tae:TepiRe1_0748"/>
<dbReference type="InterPro" id="IPR050798">
    <property type="entry name" value="YhaM_exoribonuc/phosphodiest"/>
</dbReference>
<dbReference type="Gene3D" id="2.40.50.140">
    <property type="entry name" value="Nucleic acid-binding proteins"/>
    <property type="match status" value="1"/>
</dbReference>
<dbReference type="InterPro" id="IPR012340">
    <property type="entry name" value="NA-bd_OB-fold"/>
</dbReference>
<dbReference type="PROSITE" id="PS51831">
    <property type="entry name" value="HD"/>
    <property type="match status" value="1"/>
</dbReference>
<dbReference type="InterPro" id="IPR006674">
    <property type="entry name" value="HD_domain"/>
</dbReference>
<dbReference type="CDD" id="cd00077">
    <property type="entry name" value="HDc"/>
    <property type="match status" value="1"/>
</dbReference>
<dbReference type="STRING" id="1209989.TepRe1_0689"/>
<evidence type="ECO:0000256" key="1">
    <source>
        <dbReference type="ARBA" id="ARBA00022801"/>
    </source>
</evidence>
<dbReference type="GO" id="GO:0016787">
    <property type="term" value="F:hydrolase activity"/>
    <property type="evidence" value="ECO:0007669"/>
    <property type="project" value="UniProtKB-KW"/>
</dbReference>
<feature type="domain" description="HD" evidence="2">
    <location>
        <begin position="169"/>
        <end position="291"/>
    </location>
</feature>
<evidence type="ECO:0000259" key="2">
    <source>
        <dbReference type="PROSITE" id="PS51831"/>
    </source>
</evidence>
<keyword evidence="1 3" id="KW-0378">Hydrolase</keyword>
<dbReference type="Proteomes" id="UP000010802">
    <property type="component" value="Chromosome"/>
</dbReference>
<dbReference type="PANTHER" id="PTHR37294">
    <property type="entry name" value="3'-5' EXORIBONUCLEASE YHAM"/>
    <property type="match status" value="1"/>
</dbReference>
<name>U4QKQ2_TEPAE</name>
<dbReference type="SUPFAM" id="SSF50249">
    <property type="entry name" value="Nucleic acid-binding proteins"/>
    <property type="match status" value="1"/>
</dbReference>
<dbReference type="Pfam" id="PF01336">
    <property type="entry name" value="tRNA_anti-codon"/>
    <property type="match status" value="1"/>
</dbReference>
<dbReference type="GO" id="GO:0003676">
    <property type="term" value="F:nucleic acid binding"/>
    <property type="evidence" value="ECO:0007669"/>
    <property type="project" value="InterPro"/>
</dbReference>
<evidence type="ECO:0000313" key="4">
    <source>
        <dbReference type="Proteomes" id="UP000010802"/>
    </source>
</evidence>
<reference evidence="4" key="1">
    <citation type="journal article" date="2013" name="Genome Announc.">
        <title>First genome sequence of a syntrophic acetate-oxidizing bacterium, Tepidanaerobacter acetatoxydans strain Re1.</title>
        <authorList>
            <person name="Manzoor S."/>
            <person name="Bongcam-Rudloff E."/>
            <person name="Schnurer A."/>
            <person name="Muller B."/>
        </authorList>
    </citation>
    <scope>NUCLEOTIDE SEQUENCE [LARGE SCALE GENOMIC DNA]</scope>
    <source>
        <strain evidence="4">Re1</strain>
    </source>
</reference>
<dbReference type="HOGENOM" id="CLU_056349_2_0_9"/>
<evidence type="ECO:0000313" key="3">
    <source>
        <dbReference type="EMBL" id="CDI40474.1"/>
    </source>
</evidence>
<organism evidence="3 4">
    <name type="scientific">Tepidanaerobacter acetatoxydans (strain DSM 21804 / JCM 16047 / Re1)</name>
    <dbReference type="NCBI Taxonomy" id="1209989"/>
    <lineage>
        <taxon>Bacteria</taxon>
        <taxon>Bacillati</taxon>
        <taxon>Bacillota</taxon>
        <taxon>Clostridia</taxon>
        <taxon>Thermosediminibacterales</taxon>
        <taxon>Tepidanaerobacteraceae</taxon>
        <taxon>Tepidanaerobacter</taxon>
    </lineage>
</organism>
<dbReference type="SUPFAM" id="SSF109604">
    <property type="entry name" value="HD-domain/PDEase-like"/>
    <property type="match status" value="1"/>
</dbReference>
<dbReference type="NCBIfam" id="TIGR00277">
    <property type="entry name" value="HDIG"/>
    <property type="match status" value="1"/>
</dbReference>
<accession>U4QKQ2</accession>
<dbReference type="AlphaFoldDB" id="U4QKQ2"/>
<proteinExistence type="predicted"/>
<dbReference type="Gene3D" id="1.10.3210.10">
    <property type="entry name" value="Hypothetical protein af1432"/>
    <property type="match status" value="1"/>
</dbReference>